<evidence type="ECO:0000313" key="2">
    <source>
        <dbReference type="EMBL" id="TID18098.1"/>
    </source>
</evidence>
<reference evidence="2 3" key="1">
    <citation type="submission" date="2019-04" db="EMBL/GenBank/DDBJ databases">
        <title>High contiguity whole genome sequence and gene annotation resource for two Venturia nashicola isolates.</title>
        <authorList>
            <person name="Prokchorchik M."/>
            <person name="Won K."/>
            <person name="Lee Y."/>
            <person name="Choi E.D."/>
            <person name="Segonzac C."/>
            <person name="Sohn K.H."/>
        </authorList>
    </citation>
    <scope>NUCLEOTIDE SEQUENCE [LARGE SCALE GENOMIC DNA]</scope>
    <source>
        <strain evidence="2 3">PRI2</strain>
    </source>
</reference>
<name>A0A4Z1NTD9_9PEZI</name>
<sequence>MPYVSPQGLVQSTVPTSLGIRPRSIAPVSDSAQPETPAPAPGKSIYTPSANLRQFNSRDSHPFLAHRLDHRTVWGTEYEVTGEKEENVDPLDEGVKEKITETASTKDIRPPKGRKLPMKIELPLSIFQEPSKRPVSVNKIEVDERFIPEDLL</sequence>
<evidence type="ECO:0000313" key="3">
    <source>
        <dbReference type="Proteomes" id="UP000298493"/>
    </source>
</evidence>
<dbReference type="AlphaFoldDB" id="A0A4Z1NTD9"/>
<protein>
    <submittedName>
        <fullName evidence="2">Uncharacterized protein</fullName>
    </submittedName>
</protein>
<organism evidence="2 3">
    <name type="scientific">Venturia nashicola</name>
    <dbReference type="NCBI Taxonomy" id="86259"/>
    <lineage>
        <taxon>Eukaryota</taxon>
        <taxon>Fungi</taxon>
        <taxon>Dikarya</taxon>
        <taxon>Ascomycota</taxon>
        <taxon>Pezizomycotina</taxon>
        <taxon>Dothideomycetes</taxon>
        <taxon>Pleosporomycetidae</taxon>
        <taxon>Venturiales</taxon>
        <taxon>Venturiaceae</taxon>
        <taxon>Venturia</taxon>
    </lineage>
</organism>
<comment type="caution">
    <text evidence="2">The sequence shown here is derived from an EMBL/GenBank/DDBJ whole genome shotgun (WGS) entry which is preliminary data.</text>
</comment>
<dbReference type="EMBL" id="SNSC02000015">
    <property type="protein sequence ID" value="TID18098.1"/>
    <property type="molecule type" value="Genomic_DNA"/>
</dbReference>
<dbReference type="Proteomes" id="UP000298493">
    <property type="component" value="Unassembled WGS sequence"/>
</dbReference>
<evidence type="ECO:0000256" key="1">
    <source>
        <dbReference type="SAM" id="MobiDB-lite"/>
    </source>
</evidence>
<accession>A0A4Z1NTD9</accession>
<feature type="compositionally biased region" description="Basic and acidic residues" evidence="1">
    <location>
        <begin position="84"/>
        <end position="110"/>
    </location>
</feature>
<gene>
    <name evidence="2" type="ORF">E6O75_ATG10743</name>
</gene>
<keyword evidence="3" id="KW-1185">Reference proteome</keyword>
<feature type="region of interest" description="Disordered" evidence="1">
    <location>
        <begin position="1"/>
        <end position="48"/>
    </location>
</feature>
<feature type="region of interest" description="Disordered" evidence="1">
    <location>
        <begin position="84"/>
        <end position="115"/>
    </location>
</feature>
<proteinExistence type="predicted"/>